<dbReference type="Proteomes" id="UP000659630">
    <property type="component" value="Unassembled WGS sequence"/>
</dbReference>
<feature type="transmembrane region" description="Helical" evidence="6">
    <location>
        <begin position="320"/>
        <end position="338"/>
    </location>
</feature>
<evidence type="ECO:0000256" key="2">
    <source>
        <dbReference type="ARBA" id="ARBA00022475"/>
    </source>
</evidence>
<comment type="subcellular location">
    <subcellularLocation>
        <location evidence="1">Cell membrane</location>
        <topology evidence="1">Multi-pass membrane protein</topology>
    </subcellularLocation>
</comment>
<dbReference type="PANTHER" id="PTHR47089">
    <property type="entry name" value="ABC TRANSPORTER, PERMEASE PROTEIN"/>
    <property type="match status" value="1"/>
</dbReference>
<feature type="transmembrane region" description="Helical" evidence="6">
    <location>
        <begin position="147"/>
        <end position="165"/>
    </location>
</feature>
<feature type="transmembrane region" description="Helical" evidence="6">
    <location>
        <begin position="114"/>
        <end position="135"/>
    </location>
</feature>
<keyword evidence="5 6" id="KW-0472">Membrane</keyword>
<feature type="transmembrane region" description="Helical" evidence="6">
    <location>
        <begin position="12"/>
        <end position="34"/>
    </location>
</feature>
<feature type="transmembrane region" description="Helical" evidence="6">
    <location>
        <begin position="90"/>
        <end position="108"/>
    </location>
</feature>
<proteinExistence type="predicted"/>
<keyword evidence="4 6" id="KW-1133">Transmembrane helix</keyword>
<sequence>MKKVQKVEYMFEFLRVFLGIVIAFLACIVIIVLISEESAGDAVYNFVVGPFMSPRRFGQVLARYAPYLLTGCGMCFIYACGRFSLISEGIINIAPIFALIVMFKTPLMTNLPQFVNLIIIIVVCAIAGGAFAMVPAFGREKLGANEMVTSTIMNYMCLYLALWLLKSTVADRGQSFLTSPIFPDNMRFTRYWGDTNFTSAIWVAVIGVVVACILFYRTPLGAKIRMCGSNLSFATYSGINAKKMMYLAQLIGGLFAGVAAAVDCFGTYNSYYYQILTNVGMDGLLCAVMARKQPLFVPLTAFVLAYIRTAAAVLNANTNIPIELVTMLQAVIVLFVAAEEFLGKTKRRVIFNISREEEAVKVKEAKSNA</sequence>
<keyword evidence="3 6" id="KW-0812">Transmembrane</keyword>
<protein>
    <submittedName>
        <fullName evidence="7">ABC transporter permease</fullName>
    </submittedName>
</protein>
<dbReference type="GO" id="GO:0005886">
    <property type="term" value="C:plasma membrane"/>
    <property type="evidence" value="ECO:0007669"/>
    <property type="project" value="UniProtKB-SubCell"/>
</dbReference>
<evidence type="ECO:0000256" key="5">
    <source>
        <dbReference type="ARBA" id="ARBA00023136"/>
    </source>
</evidence>
<dbReference type="AlphaFoldDB" id="A0A923KW22"/>
<accession>A0A923KW22</accession>
<keyword evidence="2" id="KW-1003">Cell membrane</keyword>
<dbReference type="Pfam" id="PF02653">
    <property type="entry name" value="BPD_transp_2"/>
    <property type="match status" value="1"/>
</dbReference>
<dbReference type="EMBL" id="JACONZ010000002">
    <property type="protein sequence ID" value="MBC5581406.1"/>
    <property type="molecule type" value="Genomic_DNA"/>
</dbReference>
<evidence type="ECO:0000256" key="4">
    <source>
        <dbReference type="ARBA" id="ARBA00022989"/>
    </source>
</evidence>
<evidence type="ECO:0000313" key="7">
    <source>
        <dbReference type="EMBL" id="MBC5581406.1"/>
    </source>
</evidence>
<evidence type="ECO:0000313" key="8">
    <source>
        <dbReference type="Proteomes" id="UP000659630"/>
    </source>
</evidence>
<dbReference type="GO" id="GO:0022857">
    <property type="term" value="F:transmembrane transporter activity"/>
    <property type="evidence" value="ECO:0007669"/>
    <property type="project" value="InterPro"/>
</dbReference>
<evidence type="ECO:0000256" key="1">
    <source>
        <dbReference type="ARBA" id="ARBA00004651"/>
    </source>
</evidence>
<feature type="transmembrane region" description="Helical" evidence="6">
    <location>
        <begin position="295"/>
        <end position="314"/>
    </location>
</feature>
<dbReference type="CDD" id="cd06580">
    <property type="entry name" value="TM_PBP1_transp_TpRbsC_like"/>
    <property type="match status" value="1"/>
</dbReference>
<feature type="transmembrane region" description="Helical" evidence="6">
    <location>
        <begin position="197"/>
        <end position="216"/>
    </location>
</feature>
<keyword evidence="8" id="KW-1185">Reference proteome</keyword>
<comment type="caution">
    <text evidence="7">The sequence shown here is derived from an EMBL/GenBank/DDBJ whole genome shotgun (WGS) entry which is preliminary data.</text>
</comment>
<dbReference type="RefSeq" id="WP_186887760.1">
    <property type="nucleotide sequence ID" value="NZ_JACONZ010000002.1"/>
</dbReference>
<evidence type="ECO:0000256" key="3">
    <source>
        <dbReference type="ARBA" id="ARBA00022692"/>
    </source>
</evidence>
<gene>
    <name evidence="7" type="ORF">H8S23_07770</name>
</gene>
<organism evidence="7 8">
    <name type="scientific">Anaerofilum hominis</name>
    <dbReference type="NCBI Taxonomy" id="2763016"/>
    <lineage>
        <taxon>Bacteria</taxon>
        <taxon>Bacillati</taxon>
        <taxon>Bacillota</taxon>
        <taxon>Clostridia</taxon>
        <taxon>Eubacteriales</taxon>
        <taxon>Oscillospiraceae</taxon>
        <taxon>Anaerofilum</taxon>
    </lineage>
</organism>
<dbReference type="PROSITE" id="PS51257">
    <property type="entry name" value="PROKAR_LIPOPROTEIN"/>
    <property type="match status" value="1"/>
</dbReference>
<feature type="transmembrane region" description="Helical" evidence="6">
    <location>
        <begin position="246"/>
        <end position="265"/>
    </location>
</feature>
<dbReference type="InterPro" id="IPR001851">
    <property type="entry name" value="ABC_transp_permease"/>
</dbReference>
<name>A0A923KW22_9FIRM</name>
<evidence type="ECO:0000256" key="6">
    <source>
        <dbReference type="SAM" id="Phobius"/>
    </source>
</evidence>
<reference evidence="7" key="1">
    <citation type="submission" date="2020-08" db="EMBL/GenBank/DDBJ databases">
        <title>Genome public.</title>
        <authorList>
            <person name="Liu C."/>
            <person name="Sun Q."/>
        </authorList>
    </citation>
    <scope>NUCLEOTIDE SEQUENCE</scope>
    <source>
        <strain evidence="7">BX8</strain>
    </source>
</reference>
<dbReference type="PANTHER" id="PTHR47089:SF1">
    <property type="entry name" value="GUANOSINE ABC TRANSPORTER PERMEASE PROTEIN NUPP"/>
    <property type="match status" value="1"/>
</dbReference>